<reference evidence="1 2" key="1">
    <citation type="submission" date="2018-08" db="EMBL/GenBank/DDBJ databases">
        <title>The reduced genetic potential of extracellular carbohydrate catabolism in Euzebyella marina RN62, a Flavobacteriia bacterium isolated from the hadal water.</title>
        <authorList>
            <person name="Xue C."/>
        </authorList>
    </citation>
    <scope>NUCLEOTIDE SEQUENCE [LARGE SCALE GENOMIC DNA]</scope>
    <source>
        <strain evidence="1 2">RN62</strain>
    </source>
</reference>
<keyword evidence="2" id="KW-1185">Reference proteome</keyword>
<accession>A0A3G2L4W4</accession>
<protein>
    <submittedName>
        <fullName evidence="1">Uncharacterized protein</fullName>
    </submittedName>
</protein>
<sequence length="259" mass="28706">MGKCLHCQPPIGSGMLGEGDYPFQIQFPKHLVAIADGFLKTFGHSVGTSGNPFIDVIGIPFHDSNGFGEIVQFQTHHGAFPIRFDEYPVGLSIDPMAQKNKVVAHPLDIMVKGQKKRERMGWIYRTVPLEELFEFPLVDMARHGDVECFWATVQFMVGHGIETALHTNYFFCVDIWIGNEKVFITLVEEQAEPFHLSVLSVPIGPIIKRIVLDFSVQPIFGKGDIGDAALVITDVEGIEDPALEGFGLEGVYGESATFR</sequence>
<evidence type="ECO:0000313" key="2">
    <source>
        <dbReference type="Proteomes" id="UP000276309"/>
    </source>
</evidence>
<proteinExistence type="predicted"/>
<name>A0A3G2L4W4_9FLAO</name>
<dbReference type="Proteomes" id="UP000276309">
    <property type="component" value="Chromosome"/>
</dbReference>
<evidence type="ECO:0000313" key="1">
    <source>
        <dbReference type="EMBL" id="AYN67304.1"/>
    </source>
</evidence>
<organism evidence="1 2">
    <name type="scientific">Euzebyella marina</name>
    <dbReference type="NCBI Taxonomy" id="1761453"/>
    <lineage>
        <taxon>Bacteria</taxon>
        <taxon>Pseudomonadati</taxon>
        <taxon>Bacteroidota</taxon>
        <taxon>Flavobacteriia</taxon>
        <taxon>Flavobacteriales</taxon>
        <taxon>Flavobacteriaceae</taxon>
        <taxon>Euzebyella</taxon>
    </lineage>
</organism>
<dbReference type="AlphaFoldDB" id="A0A3G2L4W4"/>
<gene>
    <name evidence="1" type="ORF">D1013_07965</name>
</gene>
<dbReference type="KEGG" id="emar:D1013_07965"/>
<dbReference type="EMBL" id="CP032050">
    <property type="protein sequence ID" value="AYN67304.1"/>
    <property type="molecule type" value="Genomic_DNA"/>
</dbReference>